<reference evidence="9" key="1">
    <citation type="journal article" date="2018" name="Genome Biol.">
        <title>SKESA: strategic k-mer extension for scrupulous assemblies.</title>
        <authorList>
            <person name="Souvorov A."/>
            <person name="Agarwala R."/>
            <person name="Lipman D.J."/>
        </authorList>
    </citation>
    <scope>NUCLEOTIDE SEQUENCE</scope>
    <source>
        <strain evidence="9">CAV1698</strain>
    </source>
</reference>
<name>A0A9C7QKF3_CITAM</name>
<evidence type="ECO:0000259" key="6">
    <source>
        <dbReference type="Pfam" id="PF04932"/>
    </source>
</evidence>
<dbReference type="EMBL" id="DACYAJ020000013">
    <property type="protein sequence ID" value="HCD1255777.1"/>
    <property type="molecule type" value="Genomic_DNA"/>
</dbReference>
<evidence type="ECO:0000256" key="3">
    <source>
        <dbReference type="ARBA" id="ARBA00022989"/>
    </source>
</evidence>
<evidence type="ECO:0000256" key="2">
    <source>
        <dbReference type="ARBA" id="ARBA00022692"/>
    </source>
</evidence>
<evidence type="ECO:0000313" key="9">
    <source>
        <dbReference type="EMBL" id="HCD1255777.1"/>
    </source>
</evidence>
<feature type="transmembrane region" description="Helical" evidence="5">
    <location>
        <begin position="45"/>
        <end position="64"/>
    </location>
</feature>
<feature type="transmembrane region" description="Helical" evidence="5">
    <location>
        <begin position="128"/>
        <end position="148"/>
    </location>
</feature>
<dbReference type="PANTHER" id="PTHR37422">
    <property type="entry name" value="TEICHURONIC ACID BIOSYNTHESIS PROTEIN TUAE"/>
    <property type="match status" value="1"/>
</dbReference>
<keyword evidence="3 5" id="KW-1133">Transmembrane helix</keyword>
<keyword evidence="9" id="KW-0436">Ligase</keyword>
<evidence type="ECO:0000256" key="1">
    <source>
        <dbReference type="ARBA" id="ARBA00004141"/>
    </source>
</evidence>
<dbReference type="PANTHER" id="PTHR37422:SF21">
    <property type="entry name" value="EXOQ-LIKE PROTEIN"/>
    <property type="match status" value="1"/>
</dbReference>
<reference evidence="9" key="2">
    <citation type="submission" date="2022-05" db="EMBL/GenBank/DDBJ databases">
        <authorList>
            <consortium name="NCBI Pathogen Detection Project"/>
        </authorList>
    </citation>
    <scope>NUCLEOTIDE SEQUENCE</scope>
    <source>
        <strain evidence="9">CAV1698</strain>
    </source>
</reference>
<feature type="transmembrane region" description="Helical" evidence="5">
    <location>
        <begin position="73"/>
        <end position="91"/>
    </location>
</feature>
<evidence type="ECO:0000313" key="10">
    <source>
        <dbReference type="Proteomes" id="UP000862426"/>
    </source>
</evidence>
<feature type="transmembrane region" description="Helical" evidence="5">
    <location>
        <begin position="221"/>
        <end position="237"/>
    </location>
</feature>
<dbReference type="InterPro" id="IPR031726">
    <property type="entry name" value="PglL_A"/>
</dbReference>
<feature type="transmembrane region" description="Helical" evidence="5">
    <location>
        <begin position="97"/>
        <end position="116"/>
    </location>
</feature>
<feature type="transmembrane region" description="Helical" evidence="5">
    <location>
        <begin position="12"/>
        <end position="33"/>
    </location>
</feature>
<dbReference type="InterPro" id="IPR051533">
    <property type="entry name" value="WaaL-like"/>
</dbReference>
<feature type="domain" description="Virulence factor membrane-bound polymerase C-terminal" evidence="7">
    <location>
        <begin position="370"/>
        <end position="540"/>
    </location>
</feature>
<dbReference type="GO" id="GO:0016020">
    <property type="term" value="C:membrane"/>
    <property type="evidence" value="ECO:0007669"/>
    <property type="project" value="UniProtKB-SubCell"/>
</dbReference>
<feature type="transmembrane region" description="Helical" evidence="5">
    <location>
        <begin position="430"/>
        <end position="448"/>
    </location>
</feature>
<protein>
    <submittedName>
        <fullName evidence="9">O-antigen ligase C-terminal domain-containing protein</fullName>
    </submittedName>
</protein>
<dbReference type="Proteomes" id="UP000862426">
    <property type="component" value="Unassembled WGS sequence"/>
</dbReference>
<feature type="transmembrane region" description="Helical" evidence="5">
    <location>
        <begin position="168"/>
        <end position="191"/>
    </location>
</feature>
<evidence type="ECO:0000256" key="4">
    <source>
        <dbReference type="ARBA" id="ARBA00023136"/>
    </source>
</evidence>
<gene>
    <name evidence="9" type="ORF">JD854_RS12035</name>
</gene>
<feature type="domain" description="O-antigen ligase-related" evidence="6">
    <location>
        <begin position="205"/>
        <end position="350"/>
    </location>
</feature>
<feature type="domain" description="Protein glycosylation ligase" evidence="8">
    <location>
        <begin position="165"/>
        <end position="190"/>
    </location>
</feature>
<dbReference type="Pfam" id="PF11846">
    <property type="entry name" value="Wzy_C_2"/>
    <property type="match status" value="1"/>
</dbReference>
<sequence>MLTLFKNPQASLRALMLCLVFYYVVMLCCYFPNMGGDGMRLPQNIICWFAMSLVILFAGIIICFRRSLSWNRPLVFFIIGSFLICLPFIWGNPEIEIYALPRFAGLWGGVLFYLALLQFPMSLRVKKILLLILIVSALLQTIIAFWQLSLHSEDNLQEFMPGTRPYGIFQQVNVLASFVATGYACTLWLLFKAENWKVRSLLLAIIALFTINLDLLQSRAGIYGCVLYVIFILLMGNRPRAKGVIPAFFCVVIISIAVIHLMKAFGIHYFQLLDTVNKEGSNTHRWLIIQATIAMIKEHPLLGWGYGSYEFQAERISLSLLNRYFGEHVSHAHNEFLFEWAEGGLLAVFGMLAFLVGYFFLMFRSTREHMALWGLALPIGFHLMVEYPLILSTPHWMTLLLICRIATQEQKIYEAQGVFRGVGMTVSATVGLWFLATGFQTGTVLTRFEREGMRDFSAASALVNPWIQWERWLYDKHNAMLITYRRTPDKELLKQYALWGQQFLQYRNDPQVFMNLVRINEVIPDDTRSRWLRKQWDEYYSVADKTVPPDRQRPG</sequence>
<dbReference type="InterPro" id="IPR007016">
    <property type="entry name" value="O-antigen_ligase-rel_domated"/>
</dbReference>
<feature type="transmembrane region" description="Helical" evidence="5">
    <location>
        <begin position="370"/>
        <end position="390"/>
    </location>
</feature>
<organism evidence="9 10">
    <name type="scientific">Citrobacter amalonaticus</name>
    <dbReference type="NCBI Taxonomy" id="35703"/>
    <lineage>
        <taxon>Bacteria</taxon>
        <taxon>Pseudomonadati</taxon>
        <taxon>Pseudomonadota</taxon>
        <taxon>Gammaproteobacteria</taxon>
        <taxon>Enterobacterales</taxon>
        <taxon>Enterobacteriaceae</taxon>
        <taxon>Citrobacter</taxon>
    </lineage>
</organism>
<evidence type="ECO:0000259" key="8">
    <source>
        <dbReference type="Pfam" id="PF15864"/>
    </source>
</evidence>
<dbReference type="AlphaFoldDB" id="A0A9C7QKF3"/>
<comment type="subcellular location">
    <subcellularLocation>
        <location evidence="1">Membrane</location>
        <topology evidence="1">Multi-pass membrane protein</topology>
    </subcellularLocation>
</comment>
<proteinExistence type="predicted"/>
<dbReference type="InterPro" id="IPR021797">
    <property type="entry name" value="Wzy_C_2"/>
</dbReference>
<dbReference type="Pfam" id="PF04932">
    <property type="entry name" value="Wzy_C"/>
    <property type="match status" value="1"/>
</dbReference>
<accession>A0A9C7QKF3</accession>
<keyword evidence="4 5" id="KW-0472">Membrane</keyword>
<feature type="transmembrane region" description="Helical" evidence="5">
    <location>
        <begin position="244"/>
        <end position="262"/>
    </location>
</feature>
<keyword evidence="2 5" id="KW-0812">Transmembrane</keyword>
<comment type="caution">
    <text evidence="9">The sequence shown here is derived from an EMBL/GenBank/DDBJ whole genome shotgun (WGS) entry which is preliminary data.</text>
</comment>
<dbReference type="Pfam" id="PF15864">
    <property type="entry name" value="PglL_A"/>
    <property type="match status" value="1"/>
</dbReference>
<dbReference type="GO" id="GO:0016874">
    <property type="term" value="F:ligase activity"/>
    <property type="evidence" value="ECO:0007669"/>
    <property type="project" value="UniProtKB-KW"/>
</dbReference>
<evidence type="ECO:0000259" key="7">
    <source>
        <dbReference type="Pfam" id="PF11846"/>
    </source>
</evidence>
<feature type="transmembrane region" description="Helical" evidence="5">
    <location>
        <begin position="198"/>
        <end position="215"/>
    </location>
</feature>
<feature type="transmembrane region" description="Helical" evidence="5">
    <location>
        <begin position="344"/>
        <end position="363"/>
    </location>
</feature>
<evidence type="ECO:0000256" key="5">
    <source>
        <dbReference type="SAM" id="Phobius"/>
    </source>
</evidence>